<dbReference type="InterPro" id="IPR049279">
    <property type="entry name" value="DUF3108-like"/>
</dbReference>
<sequence length="266" mass="29199">MNCKIMIILACALLACGRPEEVATTVQSEKVSDAPELESPVPGSIPCGDIPFFQPGTEIISKDFNKTGQETSAQTIRVLNVRQENGFSVAEVEGTGRSLPTGAETQVKFSYRCDGNNLYFDMASMYRTQAKAKDSTFQSEEFILPLQLKVGENLPDIVSTVRSEQGGKPRSMTITLSNRKVTAQESVTTEAGTWDAFKITNDLKIDMELPGMDANMKEMIAKMQAETKLSSITWFAPAIGIVKSETYKNGELESGNRIVGIRNLRH</sequence>
<name>A0A841MW16_9BACT</name>
<dbReference type="AlphaFoldDB" id="A0A841MW16"/>
<dbReference type="Gene3D" id="2.40.360.20">
    <property type="match status" value="1"/>
</dbReference>
<evidence type="ECO:0000313" key="2">
    <source>
        <dbReference type="EMBL" id="MBB6328246.1"/>
    </source>
</evidence>
<feature type="domain" description="DUF3108" evidence="1">
    <location>
        <begin position="55"/>
        <end position="255"/>
    </location>
</feature>
<comment type="caution">
    <text evidence="2">The sequence shown here is derived from an EMBL/GenBank/DDBJ whole genome shotgun (WGS) entry which is preliminary data.</text>
</comment>
<gene>
    <name evidence="2" type="ORF">FHS59_003889</name>
</gene>
<organism evidence="2 3">
    <name type="scientific">Algoriphagus iocasae</name>
    <dbReference type="NCBI Taxonomy" id="1836499"/>
    <lineage>
        <taxon>Bacteria</taxon>
        <taxon>Pseudomonadati</taxon>
        <taxon>Bacteroidota</taxon>
        <taxon>Cytophagia</taxon>
        <taxon>Cytophagales</taxon>
        <taxon>Cyclobacteriaceae</taxon>
        <taxon>Algoriphagus</taxon>
    </lineage>
</organism>
<accession>A0A841MW16</accession>
<evidence type="ECO:0000259" key="1">
    <source>
        <dbReference type="Pfam" id="PF21347"/>
    </source>
</evidence>
<reference evidence="2 3" key="1">
    <citation type="submission" date="2020-08" db="EMBL/GenBank/DDBJ databases">
        <title>Genomic Encyclopedia of Type Strains, Phase IV (KMG-IV): sequencing the most valuable type-strain genomes for metagenomic binning, comparative biology and taxonomic classification.</title>
        <authorList>
            <person name="Goeker M."/>
        </authorList>
    </citation>
    <scope>NUCLEOTIDE SEQUENCE [LARGE SCALE GENOMIC DNA]</scope>
    <source>
        <strain evidence="2 3">DSM 102044</strain>
    </source>
</reference>
<dbReference type="Pfam" id="PF21347">
    <property type="entry name" value="DUF3108_like"/>
    <property type="match status" value="1"/>
</dbReference>
<dbReference type="PROSITE" id="PS51257">
    <property type="entry name" value="PROKAR_LIPOPROTEIN"/>
    <property type="match status" value="1"/>
</dbReference>
<keyword evidence="3" id="KW-1185">Reference proteome</keyword>
<protein>
    <recommendedName>
        <fullName evidence="1">DUF3108 domain-containing protein</fullName>
    </recommendedName>
</protein>
<dbReference type="Proteomes" id="UP000588604">
    <property type="component" value="Unassembled WGS sequence"/>
</dbReference>
<dbReference type="RefSeq" id="WP_184497033.1">
    <property type="nucleotide sequence ID" value="NZ_JACIJO010000003.1"/>
</dbReference>
<proteinExistence type="predicted"/>
<dbReference type="EMBL" id="JACIJO010000003">
    <property type="protein sequence ID" value="MBB6328246.1"/>
    <property type="molecule type" value="Genomic_DNA"/>
</dbReference>
<evidence type="ECO:0000313" key="3">
    <source>
        <dbReference type="Proteomes" id="UP000588604"/>
    </source>
</evidence>